<keyword evidence="2" id="KW-1185">Reference proteome</keyword>
<comment type="caution">
    <text evidence="1">The sequence shown here is derived from an EMBL/GenBank/DDBJ whole genome shotgun (WGS) entry which is preliminary data.</text>
</comment>
<evidence type="ECO:0000313" key="2">
    <source>
        <dbReference type="Proteomes" id="UP000297814"/>
    </source>
</evidence>
<name>A0A4Z1G9U8_9HELO</name>
<reference evidence="1 2" key="1">
    <citation type="submission" date="2017-12" db="EMBL/GenBank/DDBJ databases">
        <title>Comparative genomics of Botrytis spp.</title>
        <authorList>
            <person name="Valero-Jimenez C.A."/>
            <person name="Tapia P."/>
            <person name="Veloso J."/>
            <person name="Silva-Moreno E."/>
            <person name="Staats M."/>
            <person name="Valdes J.H."/>
            <person name="Van Kan J.A.L."/>
        </authorList>
    </citation>
    <scope>NUCLEOTIDE SEQUENCE [LARGE SCALE GENOMIC DNA]</scope>
    <source>
        <strain evidence="1 2">Bh0001</strain>
    </source>
</reference>
<organism evidence="1 2">
    <name type="scientific">Botrytis hyacinthi</name>
    <dbReference type="NCBI Taxonomy" id="278943"/>
    <lineage>
        <taxon>Eukaryota</taxon>
        <taxon>Fungi</taxon>
        <taxon>Dikarya</taxon>
        <taxon>Ascomycota</taxon>
        <taxon>Pezizomycotina</taxon>
        <taxon>Leotiomycetes</taxon>
        <taxon>Helotiales</taxon>
        <taxon>Sclerotiniaceae</taxon>
        <taxon>Botrytis</taxon>
    </lineage>
</organism>
<dbReference type="EMBL" id="PQXK01000342">
    <property type="protein sequence ID" value="TGO32182.1"/>
    <property type="molecule type" value="Genomic_DNA"/>
</dbReference>
<gene>
    <name evidence="1" type="ORF">BHYA_0342g00010</name>
</gene>
<dbReference type="AlphaFoldDB" id="A0A4Z1G9U8"/>
<evidence type="ECO:0000313" key="1">
    <source>
        <dbReference type="EMBL" id="TGO32182.1"/>
    </source>
</evidence>
<sequence>MSLVESHRPSCPKRRLDKPYFAADGAMFNDLKGNEEQFQEIPHAELLIQGDISKITMVRKRFAIRAAGPSQECRTARKTVSYVVAKAHPG</sequence>
<protein>
    <submittedName>
        <fullName evidence="1">Uncharacterized protein</fullName>
    </submittedName>
</protein>
<proteinExistence type="predicted"/>
<dbReference type="Proteomes" id="UP000297814">
    <property type="component" value="Unassembled WGS sequence"/>
</dbReference>
<accession>A0A4Z1G9U8</accession>